<comment type="similarity">
    <text evidence="1">Belongs to the argonaute family.</text>
</comment>
<evidence type="ECO:0000256" key="1">
    <source>
        <dbReference type="RuleBase" id="RU361178"/>
    </source>
</evidence>
<accession>A0AAX4JQT9</accession>
<dbReference type="Gene3D" id="3.30.420.10">
    <property type="entry name" value="Ribonuclease H-like superfamily/Ribonuclease H"/>
    <property type="match status" value="1"/>
</dbReference>
<dbReference type="PROSITE" id="PS50821">
    <property type="entry name" value="PAZ"/>
    <property type="match status" value="1"/>
</dbReference>
<dbReference type="Pfam" id="PF02171">
    <property type="entry name" value="Piwi"/>
    <property type="match status" value="1"/>
</dbReference>
<dbReference type="Gene3D" id="3.40.50.2300">
    <property type="match status" value="1"/>
</dbReference>
<feature type="domain" description="PAZ" evidence="3">
    <location>
        <begin position="292"/>
        <end position="394"/>
    </location>
</feature>
<dbReference type="InterPro" id="IPR003100">
    <property type="entry name" value="PAZ_dom"/>
</dbReference>
<dbReference type="InterPro" id="IPR032473">
    <property type="entry name" value="Argonaute_Mid_dom"/>
</dbReference>
<dbReference type="CDD" id="cd04657">
    <property type="entry name" value="Piwi_ago-like"/>
    <property type="match status" value="1"/>
</dbReference>
<dbReference type="InterPro" id="IPR012337">
    <property type="entry name" value="RNaseH-like_sf"/>
</dbReference>
<keyword evidence="6" id="KW-1185">Reference proteome</keyword>
<dbReference type="Pfam" id="PF08699">
    <property type="entry name" value="ArgoL1"/>
    <property type="match status" value="1"/>
</dbReference>
<dbReference type="SUPFAM" id="SSF53098">
    <property type="entry name" value="Ribonuclease H-like"/>
    <property type="match status" value="1"/>
</dbReference>
<gene>
    <name evidence="5" type="ORF">L201_001779</name>
</gene>
<dbReference type="Proteomes" id="UP001355207">
    <property type="component" value="Chromosome 2"/>
</dbReference>
<evidence type="ECO:0000256" key="2">
    <source>
        <dbReference type="SAM" id="MobiDB-lite"/>
    </source>
</evidence>
<dbReference type="GO" id="GO:0003723">
    <property type="term" value="F:RNA binding"/>
    <property type="evidence" value="ECO:0007669"/>
    <property type="project" value="InterPro"/>
</dbReference>
<evidence type="ECO:0000313" key="5">
    <source>
        <dbReference type="EMBL" id="WWC86900.1"/>
    </source>
</evidence>
<dbReference type="InterPro" id="IPR003165">
    <property type="entry name" value="Piwi"/>
</dbReference>
<dbReference type="Gene3D" id="2.170.260.10">
    <property type="entry name" value="paz domain"/>
    <property type="match status" value="1"/>
</dbReference>
<dbReference type="InterPro" id="IPR036085">
    <property type="entry name" value="PAZ_dom_sf"/>
</dbReference>
<protein>
    <recommendedName>
        <fullName evidence="7">Argonaute</fullName>
    </recommendedName>
</protein>
<dbReference type="InterPro" id="IPR032474">
    <property type="entry name" value="Argonaute_N"/>
</dbReference>
<dbReference type="PROSITE" id="PS50822">
    <property type="entry name" value="PIWI"/>
    <property type="match status" value="1"/>
</dbReference>
<dbReference type="SUPFAM" id="SSF101690">
    <property type="entry name" value="PAZ domain"/>
    <property type="match status" value="1"/>
</dbReference>
<dbReference type="SMART" id="SM00950">
    <property type="entry name" value="Piwi"/>
    <property type="match status" value="1"/>
</dbReference>
<dbReference type="PANTHER" id="PTHR22891">
    <property type="entry name" value="EUKARYOTIC TRANSLATION INITIATION FACTOR 2C"/>
    <property type="match status" value="1"/>
</dbReference>
<evidence type="ECO:0000313" key="6">
    <source>
        <dbReference type="Proteomes" id="UP001355207"/>
    </source>
</evidence>
<sequence length="913" mass="102415">MGDNRDVSDEANQVQNVFDSLTFKDARDDLASSVLRPDFGTRGRKIEVLANMFQADITNKSIVIYHYDISIESAAKQSKSARFLLASAPAGPIKQGLLAAAFDRQRNFFTPYRLALSRPIVTIPVELEDEATDRQRQARKFTCTIQLAREIDVSKIISYCRGQERDPNTRDIVATAKAAINTLLRQDLYDRFVPKGGQGRRFFTLDNAEPMSGAGLVLEGFIQSFLPTQSGLPAVQLDTAYGPFFRSGNLIQILSEIVNDNGGSGGRGQSGSRGGDRGGRGRGGYPNGSQRPLDDLIWKKLDSLKRLLFGAKYTLTYRQLTRPFRIEGITKQSAGQIQLKLGGLNEQPSKMVPVTDYFKMKYNITLKYPNLPMISTGKGNPPKLFPMELVVLENFNGIPFTSVSSDQTAEMIKVAAKRPQERQAKIMAWRKKIDYSRLPKLREWCLDISQEMMKVEARILEPPAIQYKGKMMRPANGAWNLVGNKFVHSNRPLKAWSIVCFDRFLQLDNLKSIVTQLVNSLTKNDCLVPNRQPPIIHGDLFELTKHLGRAADEASKYGGNVYPQLVVVIVPRREAGLYQAIKRGATNDLKKPVVTQILMSSKFRNERGLDQYLNNVTMKVHSKLGGVTHAVPGIIDKTTMMIGADVTHPIPASKDRPLLPSIAVSVASINADNNMFVPCVRLQKGRREMIEDLTDMMKEHIRRFEKKNGSKPQKIIFFGDGVSEGQFDLVATVELDRIRQAFRELDAKYSPTITLVICAKRHHMRFFATNPSDTDRTGNLPAGTCVDKDVTHPYAFDFYLQAHAGLQGTARPTHYVVIVDENKFSADRMQDLCNKLCYTYARASRSVSLIPVCYYADLIAWKARDFVYPVDDTSDVGSVITGSSGALEAKFDPNQLYERLEKVPQFNEVMWYM</sequence>
<feature type="domain" description="Piwi" evidence="4">
    <location>
        <begin position="565"/>
        <end position="868"/>
    </location>
</feature>
<dbReference type="SMART" id="SM00949">
    <property type="entry name" value="PAZ"/>
    <property type="match status" value="1"/>
</dbReference>
<feature type="compositionally biased region" description="Gly residues" evidence="2">
    <location>
        <begin position="262"/>
        <end position="273"/>
    </location>
</feature>
<dbReference type="CDD" id="cd02846">
    <property type="entry name" value="PAZ_argonaute_like"/>
    <property type="match status" value="1"/>
</dbReference>
<dbReference type="InterPro" id="IPR036397">
    <property type="entry name" value="RNaseH_sf"/>
</dbReference>
<dbReference type="GeneID" id="91092451"/>
<dbReference type="Pfam" id="PF16487">
    <property type="entry name" value="ArgoMid"/>
    <property type="match status" value="1"/>
</dbReference>
<organism evidence="5 6">
    <name type="scientific">Kwoniella dendrophila CBS 6074</name>
    <dbReference type="NCBI Taxonomy" id="1295534"/>
    <lineage>
        <taxon>Eukaryota</taxon>
        <taxon>Fungi</taxon>
        <taxon>Dikarya</taxon>
        <taxon>Basidiomycota</taxon>
        <taxon>Agaricomycotina</taxon>
        <taxon>Tremellomycetes</taxon>
        <taxon>Tremellales</taxon>
        <taxon>Cryptococcaceae</taxon>
        <taxon>Kwoniella</taxon>
    </lineage>
</organism>
<dbReference type="AlphaFoldDB" id="A0AAX4JQT9"/>
<dbReference type="RefSeq" id="XP_066073663.1">
    <property type="nucleotide sequence ID" value="XM_066217566.1"/>
</dbReference>
<name>A0AAX4JQT9_9TREE</name>
<evidence type="ECO:0008006" key="7">
    <source>
        <dbReference type="Google" id="ProtNLM"/>
    </source>
</evidence>
<dbReference type="Pfam" id="PF16488">
    <property type="entry name" value="ArgoL2"/>
    <property type="match status" value="1"/>
</dbReference>
<dbReference type="InterPro" id="IPR045246">
    <property type="entry name" value="Piwi_ago-like"/>
</dbReference>
<reference evidence="5 6" key="1">
    <citation type="submission" date="2024-01" db="EMBL/GenBank/DDBJ databases">
        <title>Comparative genomics of Cryptococcus and Kwoniella reveals pathogenesis evolution and contrasting modes of karyotype evolution via chromosome fusion or intercentromeric recombination.</title>
        <authorList>
            <person name="Coelho M.A."/>
            <person name="David-Palma M."/>
            <person name="Shea T."/>
            <person name="Bowers K."/>
            <person name="McGinley-Smith S."/>
            <person name="Mohammad A.W."/>
            <person name="Gnirke A."/>
            <person name="Yurkov A.M."/>
            <person name="Nowrousian M."/>
            <person name="Sun S."/>
            <person name="Cuomo C.A."/>
            <person name="Heitman J."/>
        </authorList>
    </citation>
    <scope>NUCLEOTIDE SEQUENCE [LARGE SCALE GENOMIC DNA]</scope>
    <source>
        <strain evidence="5 6">CBS 6074</strain>
    </source>
</reference>
<dbReference type="InterPro" id="IPR014811">
    <property type="entry name" value="ArgoL1"/>
</dbReference>
<proteinExistence type="inferred from homology"/>
<feature type="region of interest" description="Disordered" evidence="2">
    <location>
        <begin position="261"/>
        <end position="289"/>
    </location>
</feature>
<dbReference type="EMBL" id="CP144099">
    <property type="protein sequence ID" value="WWC86900.1"/>
    <property type="molecule type" value="Genomic_DNA"/>
</dbReference>
<evidence type="ECO:0000259" key="3">
    <source>
        <dbReference type="PROSITE" id="PS50821"/>
    </source>
</evidence>
<dbReference type="Pfam" id="PF02170">
    <property type="entry name" value="PAZ"/>
    <property type="match status" value="1"/>
</dbReference>
<dbReference type="InterPro" id="IPR032472">
    <property type="entry name" value="ArgoL2"/>
</dbReference>
<evidence type="ECO:0000259" key="4">
    <source>
        <dbReference type="PROSITE" id="PS50822"/>
    </source>
</evidence>
<dbReference type="Pfam" id="PF16486">
    <property type="entry name" value="ArgoN"/>
    <property type="match status" value="1"/>
</dbReference>